<accession>A0AA39ZXT6</accession>
<evidence type="ECO:0000256" key="2">
    <source>
        <dbReference type="ARBA" id="ARBA00004240"/>
    </source>
</evidence>
<dbReference type="GO" id="GO:0005739">
    <property type="term" value="C:mitochondrion"/>
    <property type="evidence" value="ECO:0007669"/>
    <property type="project" value="UniProtKB-SubCell"/>
</dbReference>
<name>A0AA39ZXT6_9PEZI</name>
<protein>
    <submittedName>
        <fullName evidence="7">Uncharacterized protein</fullName>
    </submittedName>
</protein>
<evidence type="ECO:0000313" key="8">
    <source>
        <dbReference type="Proteomes" id="UP001172102"/>
    </source>
</evidence>
<comment type="subcellular location">
    <subcellularLocation>
        <location evidence="2">Endoplasmic reticulum</location>
    </subcellularLocation>
    <subcellularLocation>
        <location evidence="3">Membrane</location>
    </subcellularLocation>
    <subcellularLocation>
        <location evidence="1">Mitochondrion</location>
    </subcellularLocation>
</comment>
<keyword evidence="5" id="KW-0496">Mitochondrion</keyword>
<feature type="non-terminal residue" evidence="7">
    <location>
        <position position="132"/>
    </location>
</feature>
<proteinExistence type="predicted"/>
<dbReference type="PANTHER" id="PTHR48182">
    <property type="entry name" value="PROTEIN SERAC1"/>
    <property type="match status" value="1"/>
</dbReference>
<reference evidence="7" key="1">
    <citation type="submission" date="2023-06" db="EMBL/GenBank/DDBJ databases">
        <title>Genome-scale phylogeny and comparative genomics of the fungal order Sordariales.</title>
        <authorList>
            <consortium name="Lawrence Berkeley National Laboratory"/>
            <person name="Hensen N."/>
            <person name="Bonometti L."/>
            <person name="Westerberg I."/>
            <person name="Brannstrom I.O."/>
            <person name="Guillou S."/>
            <person name="Cros-Aarteil S."/>
            <person name="Calhoun S."/>
            <person name="Haridas S."/>
            <person name="Kuo A."/>
            <person name="Mondo S."/>
            <person name="Pangilinan J."/>
            <person name="Riley R."/>
            <person name="Labutti K."/>
            <person name="Andreopoulos B."/>
            <person name="Lipzen A."/>
            <person name="Chen C."/>
            <person name="Yanf M."/>
            <person name="Daum C."/>
            <person name="Ng V."/>
            <person name="Clum A."/>
            <person name="Steindorff A."/>
            <person name="Ohm R."/>
            <person name="Martin F."/>
            <person name="Silar P."/>
            <person name="Natvig D."/>
            <person name="Lalanne C."/>
            <person name="Gautier V."/>
            <person name="Ament-Velasquez S.L."/>
            <person name="Kruys A."/>
            <person name="Hutchinson M.I."/>
            <person name="Powell A.J."/>
            <person name="Barry K."/>
            <person name="Miller A.N."/>
            <person name="Grigoriev I.V."/>
            <person name="Debuchy R."/>
            <person name="Gladieux P."/>
            <person name="Thoren M.H."/>
            <person name="Johannesson H."/>
        </authorList>
    </citation>
    <scope>NUCLEOTIDE SEQUENCE</scope>
    <source>
        <strain evidence="7">SMH4607-1</strain>
    </source>
</reference>
<dbReference type="InterPro" id="IPR052374">
    <property type="entry name" value="SERAC1"/>
</dbReference>
<dbReference type="EMBL" id="JAUKUA010000007">
    <property type="protein sequence ID" value="KAK0705608.1"/>
    <property type="molecule type" value="Genomic_DNA"/>
</dbReference>
<dbReference type="GO" id="GO:0016020">
    <property type="term" value="C:membrane"/>
    <property type="evidence" value="ECO:0007669"/>
    <property type="project" value="UniProtKB-SubCell"/>
</dbReference>
<comment type="caution">
    <text evidence="7">The sequence shown here is derived from an EMBL/GenBank/DDBJ whole genome shotgun (WGS) entry which is preliminary data.</text>
</comment>
<keyword evidence="4" id="KW-0256">Endoplasmic reticulum</keyword>
<gene>
    <name evidence="7" type="ORF">B0H67DRAFT_498922</name>
</gene>
<keyword evidence="6" id="KW-0472">Membrane</keyword>
<evidence type="ECO:0000256" key="4">
    <source>
        <dbReference type="ARBA" id="ARBA00022824"/>
    </source>
</evidence>
<evidence type="ECO:0000313" key="7">
    <source>
        <dbReference type="EMBL" id="KAK0705608.1"/>
    </source>
</evidence>
<evidence type="ECO:0000256" key="1">
    <source>
        <dbReference type="ARBA" id="ARBA00004173"/>
    </source>
</evidence>
<sequence length="132" mass="14903">DIKGPLGLNLLHEPSEARVNFIFVHGLGGGSKKTWSNSPDPKSYWPKEWLPKETGFQHVRIFSYGYNSDWTKREESRLTSHDYGQALLADISNYPSIRNGGDVSDRPITQPSPCTFHLILYENTGTDHIRGS</sequence>
<evidence type="ECO:0000256" key="3">
    <source>
        <dbReference type="ARBA" id="ARBA00004370"/>
    </source>
</evidence>
<dbReference type="PANTHER" id="PTHR48182:SF2">
    <property type="entry name" value="PROTEIN SERAC1"/>
    <property type="match status" value="1"/>
</dbReference>
<evidence type="ECO:0000256" key="5">
    <source>
        <dbReference type="ARBA" id="ARBA00023128"/>
    </source>
</evidence>
<keyword evidence="8" id="KW-1185">Reference proteome</keyword>
<dbReference type="GO" id="GO:0005783">
    <property type="term" value="C:endoplasmic reticulum"/>
    <property type="evidence" value="ECO:0007669"/>
    <property type="project" value="UniProtKB-SubCell"/>
</dbReference>
<organism evidence="7 8">
    <name type="scientific">Lasiosphaeris hirsuta</name>
    <dbReference type="NCBI Taxonomy" id="260670"/>
    <lineage>
        <taxon>Eukaryota</taxon>
        <taxon>Fungi</taxon>
        <taxon>Dikarya</taxon>
        <taxon>Ascomycota</taxon>
        <taxon>Pezizomycotina</taxon>
        <taxon>Sordariomycetes</taxon>
        <taxon>Sordariomycetidae</taxon>
        <taxon>Sordariales</taxon>
        <taxon>Lasiosphaeriaceae</taxon>
        <taxon>Lasiosphaeris</taxon>
    </lineage>
</organism>
<evidence type="ECO:0000256" key="6">
    <source>
        <dbReference type="ARBA" id="ARBA00023136"/>
    </source>
</evidence>
<dbReference type="Proteomes" id="UP001172102">
    <property type="component" value="Unassembled WGS sequence"/>
</dbReference>
<dbReference type="AlphaFoldDB" id="A0AA39ZXT6"/>